<dbReference type="InterPro" id="IPR009057">
    <property type="entry name" value="Homeodomain-like_sf"/>
</dbReference>
<sequence length="88" mass="10244">MSKFRRLLTSVLECLHQNQRNYILGRTQAGRMKYVENGGILGRTPKINKSKTDLILELIDQGKTKQEIADFLNVDRTTIYRTLKRNGY</sequence>
<dbReference type="Pfam" id="PF02796">
    <property type="entry name" value="HTH_7"/>
    <property type="match status" value="1"/>
</dbReference>
<dbReference type="SUPFAM" id="SSF46689">
    <property type="entry name" value="Homeodomain-like"/>
    <property type="match status" value="1"/>
</dbReference>
<dbReference type="Proteomes" id="UP000225872">
    <property type="component" value="Unassembled WGS sequence"/>
</dbReference>
<gene>
    <name evidence="2" type="ORF">COD09_21075</name>
</gene>
<name>A0A2C1DA38_BACCE</name>
<dbReference type="EMBL" id="NULO01000077">
    <property type="protein sequence ID" value="PGS97271.1"/>
    <property type="molecule type" value="Genomic_DNA"/>
</dbReference>
<dbReference type="AlphaFoldDB" id="A0A2C1DA38"/>
<feature type="domain" description="Resolvase HTH" evidence="1">
    <location>
        <begin position="42"/>
        <end position="83"/>
    </location>
</feature>
<evidence type="ECO:0000313" key="3">
    <source>
        <dbReference type="Proteomes" id="UP000225872"/>
    </source>
</evidence>
<accession>A0A2C1DA38</accession>
<dbReference type="InterPro" id="IPR006120">
    <property type="entry name" value="Resolvase_HTH_dom"/>
</dbReference>
<organism evidence="2 3">
    <name type="scientific">Bacillus cereus</name>
    <dbReference type="NCBI Taxonomy" id="1396"/>
    <lineage>
        <taxon>Bacteria</taxon>
        <taxon>Bacillati</taxon>
        <taxon>Bacillota</taxon>
        <taxon>Bacilli</taxon>
        <taxon>Bacillales</taxon>
        <taxon>Bacillaceae</taxon>
        <taxon>Bacillus</taxon>
        <taxon>Bacillus cereus group</taxon>
    </lineage>
</organism>
<reference evidence="2 3" key="1">
    <citation type="submission" date="2017-09" db="EMBL/GenBank/DDBJ databases">
        <title>Large-scale bioinformatics analysis of Bacillus genomes uncovers conserved roles of natural products in bacterial physiology.</title>
        <authorList>
            <consortium name="Agbiome Team Llc"/>
            <person name="Bleich R.M."/>
            <person name="Grubbs K.J."/>
            <person name="Santa Maria K.C."/>
            <person name="Allen S.E."/>
            <person name="Farag S."/>
            <person name="Shank E.A."/>
            <person name="Bowers A."/>
        </authorList>
    </citation>
    <scope>NUCLEOTIDE SEQUENCE [LARGE SCALE GENOMIC DNA]</scope>
    <source>
        <strain evidence="2 3">AFS041432</strain>
    </source>
</reference>
<evidence type="ECO:0000313" key="2">
    <source>
        <dbReference type="EMBL" id="PGS97271.1"/>
    </source>
</evidence>
<evidence type="ECO:0000259" key="1">
    <source>
        <dbReference type="Pfam" id="PF02796"/>
    </source>
</evidence>
<dbReference type="CDD" id="cd00569">
    <property type="entry name" value="HTH_Hin_like"/>
    <property type="match status" value="1"/>
</dbReference>
<comment type="caution">
    <text evidence="2">The sequence shown here is derived from an EMBL/GenBank/DDBJ whole genome shotgun (WGS) entry which is preliminary data.</text>
</comment>
<dbReference type="Gene3D" id="1.10.10.60">
    <property type="entry name" value="Homeodomain-like"/>
    <property type="match status" value="1"/>
</dbReference>
<proteinExistence type="predicted"/>
<dbReference type="GO" id="GO:0000150">
    <property type="term" value="F:DNA strand exchange activity"/>
    <property type="evidence" value="ECO:0007669"/>
    <property type="project" value="InterPro"/>
</dbReference>
<dbReference type="GO" id="GO:0003677">
    <property type="term" value="F:DNA binding"/>
    <property type="evidence" value="ECO:0007669"/>
    <property type="project" value="InterPro"/>
</dbReference>
<protein>
    <submittedName>
        <fullName evidence="2">Hin recombinase</fullName>
    </submittedName>
</protein>